<organism evidence="1 2">
    <name type="scientific">Candidatus Uhrbacteria bacterium CG_4_9_14_3_um_filter_36_7</name>
    <dbReference type="NCBI Taxonomy" id="1975033"/>
    <lineage>
        <taxon>Bacteria</taxon>
        <taxon>Candidatus Uhriibacteriota</taxon>
    </lineage>
</organism>
<evidence type="ECO:0008006" key="3">
    <source>
        <dbReference type="Google" id="ProtNLM"/>
    </source>
</evidence>
<dbReference type="EMBL" id="PFWS01000045">
    <property type="protein sequence ID" value="PJA47166.1"/>
    <property type="molecule type" value="Genomic_DNA"/>
</dbReference>
<evidence type="ECO:0000313" key="2">
    <source>
        <dbReference type="Proteomes" id="UP000229749"/>
    </source>
</evidence>
<sequence length="582" mass="68384">MDNIVSKAPNYDAKIKVILDATRPGERVCELTGHKWQMSDEEISWYQKFQVPPSKMSPFTRWQLASGFYVGYQWWWQKHPETNKPILTGVHPATGIRVLPDEEWFSKDFSDQNRTYDISKSFFAQWHQLQKDIPSHATRNFKDPYNSITLVSNGDVESYFVLGCTSERSLYSVNSTCRDSCLIHWSNHVSESFMVSDSSNVHHSRYVLDSSEIMDSDFIFSSTDLDHCFFSSNQHHKKYLWMDKPISQGEYEKRISQLDFSRRSNIEKYEKTFFEYLQTQVIWPPYVIVNAPGSSGEYIVKCLNCVHCYACANGARDCYWCIHAYDKAERCAFVIGTYETEEGYYSCAVTESFKVKFSAYCRHCQDIEYCFNCIDCENCFGCVGLSRKKFHIFNRLYEEEEYWKQVDELKCAMLERDEYGEFFPLAFSPSYMPGSGPALYLLTDDKDLPKLGAYMFDPESCGAIGEDLSQSQNPTPISEIPDSIDDLTDDWINKPLLDTNYNRRFAFIKPEIEFYRKYRLAPPNDHFMYRVRNLMWLANGAVFEKQTCEKCQKEIQVAKNKHFLKRRIYCWDCYLRYVETRE</sequence>
<protein>
    <recommendedName>
        <fullName evidence="3">Caib/baif family protein</fullName>
    </recommendedName>
</protein>
<dbReference type="Proteomes" id="UP000229749">
    <property type="component" value="Unassembled WGS sequence"/>
</dbReference>
<reference evidence="2" key="1">
    <citation type="submission" date="2017-09" db="EMBL/GenBank/DDBJ databases">
        <title>Depth-based differentiation of microbial function through sediment-hosted aquifers and enrichment of novel symbionts in the deep terrestrial subsurface.</title>
        <authorList>
            <person name="Probst A.J."/>
            <person name="Ladd B."/>
            <person name="Jarett J.K."/>
            <person name="Geller-Mcgrath D.E."/>
            <person name="Sieber C.M.K."/>
            <person name="Emerson J.B."/>
            <person name="Anantharaman K."/>
            <person name="Thomas B.C."/>
            <person name="Malmstrom R."/>
            <person name="Stieglmeier M."/>
            <person name="Klingl A."/>
            <person name="Woyke T."/>
            <person name="Ryan C.M."/>
            <person name="Banfield J.F."/>
        </authorList>
    </citation>
    <scope>NUCLEOTIDE SEQUENCE [LARGE SCALE GENOMIC DNA]</scope>
</reference>
<comment type="caution">
    <text evidence="1">The sequence shown here is derived from an EMBL/GenBank/DDBJ whole genome shotgun (WGS) entry which is preliminary data.</text>
</comment>
<dbReference type="AlphaFoldDB" id="A0A2M7XHH3"/>
<evidence type="ECO:0000313" key="1">
    <source>
        <dbReference type="EMBL" id="PJA47166.1"/>
    </source>
</evidence>
<proteinExistence type="predicted"/>
<gene>
    <name evidence="1" type="ORF">CO172_02925</name>
</gene>
<name>A0A2M7XHH3_9BACT</name>
<accession>A0A2M7XHH3</accession>